<evidence type="ECO:0000313" key="2">
    <source>
        <dbReference type="Proteomes" id="UP000007104"/>
    </source>
</evidence>
<dbReference type="KEGG" id="bsi:BS1330_II1083"/>
<gene>
    <name evidence="1" type="ordered locus">BS1330_II1083</name>
</gene>
<accession>A0A0H3G8E3</accession>
<name>A0A0H3G8E3_BRUSU</name>
<dbReference type="Proteomes" id="UP000007104">
    <property type="component" value="Chromosome II"/>
</dbReference>
<keyword evidence="2" id="KW-1185">Reference proteome</keyword>
<protein>
    <submittedName>
        <fullName evidence="1">Uncharacterized protein</fullName>
    </submittedName>
</protein>
<organism evidence="1 2">
    <name type="scientific">Brucella suis biovar 1 (strain 1330)</name>
    <dbReference type="NCBI Taxonomy" id="204722"/>
    <lineage>
        <taxon>Bacteria</taxon>
        <taxon>Pseudomonadati</taxon>
        <taxon>Pseudomonadota</taxon>
        <taxon>Alphaproteobacteria</taxon>
        <taxon>Hyphomicrobiales</taxon>
        <taxon>Brucellaceae</taxon>
        <taxon>Brucella/Ochrobactrum group</taxon>
        <taxon>Brucella</taxon>
    </lineage>
</organism>
<dbReference type="EMBL" id="CP002998">
    <property type="protein sequence ID" value="AEM20533.1"/>
    <property type="molecule type" value="Genomic_DNA"/>
</dbReference>
<evidence type="ECO:0000313" key="1">
    <source>
        <dbReference type="EMBL" id="AEM20533.1"/>
    </source>
</evidence>
<sequence length="31" mass="3380">MSCAPGLLMVVSDALEPFRTGNVNRPRFETA</sequence>
<proteinExistence type="predicted"/>
<reference evidence="1 2" key="1">
    <citation type="journal article" date="2011" name="J. Bacteriol.">
        <title>Revised genome sequence of Brucella suis 1330.</title>
        <authorList>
            <person name="Tae H."/>
            <person name="Shallom S."/>
            <person name="Settlage R."/>
            <person name="Preston D."/>
            <person name="Adams L.G."/>
            <person name="Garner H.R."/>
        </authorList>
    </citation>
    <scope>NUCLEOTIDE SEQUENCE [LARGE SCALE GENOMIC DNA]</scope>
    <source>
        <strain evidence="1 2">1330</strain>
    </source>
</reference>
<dbReference type="KEGG" id="bms:BRA1091"/>
<dbReference type="AlphaFoldDB" id="A0A0H3G8E3"/>
<dbReference type="HOGENOM" id="CLU_3395469_0_0_5"/>